<evidence type="ECO:0000313" key="2">
    <source>
        <dbReference type="Proteomes" id="UP000051677"/>
    </source>
</evidence>
<gene>
    <name evidence="1" type="ORF">AO501_09100</name>
</gene>
<dbReference type="Proteomes" id="UP000051677">
    <property type="component" value="Unassembled WGS sequence"/>
</dbReference>
<organism evidence="1 2">
    <name type="scientific">Mycobacterium gordonae</name>
    <dbReference type="NCBI Taxonomy" id="1778"/>
    <lineage>
        <taxon>Bacteria</taxon>
        <taxon>Bacillati</taxon>
        <taxon>Actinomycetota</taxon>
        <taxon>Actinomycetes</taxon>
        <taxon>Mycobacteriales</taxon>
        <taxon>Mycobacteriaceae</taxon>
        <taxon>Mycobacterium</taxon>
    </lineage>
</organism>
<proteinExistence type="predicted"/>
<dbReference type="AlphaFoldDB" id="A0A0Q2MHU0"/>
<reference evidence="1 2" key="1">
    <citation type="submission" date="2015-10" db="EMBL/GenBank/DDBJ databases">
        <title>Mycobacterium gordonae draft genome assembly.</title>
        <authorList>
            <person name="Ustinova V."/>
            <person name="Smirnova T."/>
            <person name="Blagodatskikh K."/>
            <person name="Varlamov D."/>
            <person name="Larionova E."/>
            <person name="Chernousova L."/>
        </authorList>
    </citation>
    <scope>NUCLEOTIDE SEQUENCE [LARGE SCALE GENOMIC DNA]</scope>
    <source>
        <strain evidence="1 2">CTRI 14-8773</strain>
    </source>
</reference>
<accession>A0A0Q2MHU0</accession>
<evidence type="ECO:0000313" key="1">
    <source>
        <dbReference type="EMBL" id="KQH79407.1"/>
    </source>
</evidence>
<protein>
    <submittedName>
        <fullName evidence="1">Uncharacterized protein</fullName>
    </submittedName>
</protein>
<dbReference type="EMBL" id="LKTM01000105">
    <property type="protein sequence ID" value="KQH79407.1"/>
    <property type="molecule type" value="Genomic_DNA"/>
</dbReference>
<comment type="caution">
    <text evidence="1">The sequence shown here is derived from an EMBL/GenBank/DDBJ whole genome shotgun (WGS) entry which is preliminary data.</text>
</comment>
<name>A0A0Q2MHU0_MYCGO</name>
<sequence length="206" mass="22812">MFSDLFEFPSIIEVSCHSPEPLWQQSVVGGSTRRYGIEQLERSIRYIDGELVAVTNKSLNGHVQALKTGAGDFSSCPGDKFFGCQAWRVPAFPRQHPKEISEAVGRYPGMKQDTPDIFGTRIIFLLEGRQSEPAKVVEERVAPCGLKAWVWEDIDYCNQLRPEGGPLVVLGSDACCCQHMHRGITPEQPLSCSAGTQPILQQTECS</sequence>